<keyword evidence="3" id="KW-1185">Reference proteome</keyword>
<accession>A0A7G7MNH0</accession>
<dbReference type="RefSeq" id="WP_185721151.1">
    <property type="nucleotide sequence ID" value="NZ_BAAAWI010000001.1"/>
</dbReference>
<reference evidence="2 3" key="1">
    <citation type="submission" date="2020-08" db="EMBL/GenBank/DDBJ databases">
        <authorList>
            <person name="Mo P."/>
        </authorList>
    </citation>
    <scope>NUCLEOTIDE SEQUENCE [LARGE SCALE GENOMIC DNA]</scope>
    <source>
        <strain evidence="2 3">CGMCC 4.1532</strain>
    </source>
</reference>
<organism evidence="2 3">
    <name type="scientific">Pseudonocardia petroleophila</name>
    <dbReference type="NCBI Taxonomy" id="37331"/>
    <lineage>
        <taxon>Bacteria</taxon>
        <taxon>Bacillati</taxon>
        <taxon>Actinomycetota</taxon>
        <taxon>Actinomycetes</taxon>
        <taxon>Pseudonocardiales</taxon>
        <taxon>Pseudonocardiaceae</taxon>
        <taxon>Pseudonocardia</taxon>
    </lineage>
</organism>
<proteinExistence type="predicted"/>
<sequence>MTTTEITDPRPSYARALTWVRELMAAVPADRLDDPTPCAEYDVRALLGHLVATVGRARVIGEGGDPTTEPTVVTGVPDDGWAEAYAAATERMWPVYRADGVLDREVVAPWGRAPARTAVWAYLNETLVHGWDLAVATGQPVEFPDPAVPEQVLAVVAPLVPAAVRGGPVPFAAVVASGPDAGPTERLAHWSGHARP</sequence>
<evidence type="ECO:0000313" key="2">
    <source>
        <dbReference type="EMBL" id="QNG54331.1"/>
    </source>
</evidence>
<gene>
    <name evidence="2" type="ORF">H6H00_10805</name>
</gene>
<dbReference type="AlphaFoldDB" id="A0A7G7MNH0"/>
<feature type="domain" description="Mycothiol-dependent maleylpyruvate isomerase metal-binding" evidence="1">
    <location>
        <begin position="17"/>
        <end position="134"/>
    </location>
</feature>
<dbReference type="SUPFAM" id="SSF109854">
    <property type="entry name" value="DinB/YfiT-like putative metalloenzymes"/>
    <property type="match status" value="1"/>
</dbReference>
<dbReference type="InterPro" id="IPR034660">
    <property type="entry name" value="DinB/YfiT-like"/>
</dbReference>
<dbReference type="InterPro" id="IPR017520">
    <property type="entry name" value="CHP03086"/>
</dbReference>
<dbReference type="NCBIfam" id="TIGR03086">
    <property type="entry name" value="TIGR03086 family metal-binding protein"/>
    <property type="match status" value="1"/>
</dbReference>
<dbReference type="Gene3D" id="1.20.120.450">
    <property type="entry name" value="dinb family like domain"/>
    <property type="match status" value="1"/>
</dbReference>
<dbReference type="InterPro" id="IPR024344">
    <property type="entry name" value="MDMPI_metal-binding"/>
</dbReference>
<name>A0A7G7MNH0_9PSEU</name>
<evidence type="ECO:0000259" key="1">
    <source>
        <dbReference type="Pfam" id="PF11716"/>
    </source>
</evidence>
<dbReference type="NCBIfam" id="TIGR03083">
    <property type="entry name" value="maleylpyruvate isomerase family mycothiol-dependent enzyme"/>
    <property type="match status" value="1"/>
</dbReference>
<protein>
    <submittedName>
        <fullName evidence="2">TIGR03086 family protein</fullName>
    </submittedName>
</protein>
<dbReference type="GO" id="GO:0046872">
    <property type="term" value="F:metal ion binding"/>
    <property type="evidence" value="ECO:0007669"/>
    <property type="project" value="InterPro"/>
</dbReference>
<dbReference type="InterPro" id="IPR017517">
    <property type="entry name" value="Maleyloyr_isom"/>
</dbReference>
<dbReference type="Pfam" id="PF11716">
    <property type="entry name" value="MDMPI_N"/>
    <property type="match status" value="1"/>
</dbReference>
<dbReference type="KEGG" id="ppel:H6H00_10805"/>
<dbReference type="EMBL" id="CP060131">
    <property type="protein sequence ID" value="QNG54331.1"/>
    <property type="molecule type" value="Genomic_DNA"/>
</dbReference>
<evidence type="ECO:0000313" key="3">
    <source>
        <dbReference type="Proteomes" id="UP000515728"/>
    </source>
</evidence>
<dbReference type="Proteomes" id="UP000515728">
    <property type="component" value="Chromosome"/>
</dbReference>